<dbReference type="AlphaFoldDB" id="A0A4S2N2V8"/>
<dbReference type="Proteomes" id="UP000298138">
    <property type="component" value="Unassembled WGS sequence"/>
</dbReference>
<protein>
    <submittedName>
        <fullName evidence="2">Uncharacterized protein</fullName>
    </submittedName>
</protein>
<dbReference type="EMBL" id="ML220113">
    <property type="protein sequence ID" value="TGZ83552.1"/>
    <property type="molecule type" value="Genomic_DNA"/>
</dbReference>
<dbReference type="InParanoid" id="A0A4S2N2V8"/>
<accession>A0A4S2N2V8</accession>
<feature type="compositionally biased region" description="Basic and acidic residues" evidence="1">
    <location>
        <begin position="79"/>
        <end position="94"/>
    </location>
</feature>
<proteinExistence type="predicted"/>
<organism evidence="2 3">
    <name type="scientific">Ascodesmis nigricans</name>
    <dbReference type="NCBI Taxonomy" id="341454"/>
    <lineage>
        <taxon>Eukaryota</taxon>
        <taxon>Fungi</taxon>
        <taxon>Dikarya</taxon>
        <taxon>Ascomycota</taxon>
        <taxon>Pezizomycotina</taxon>
        <taxon>Pezizomycetes</taxon>
        <taxon>Pezizales</taxon>
        <taxon>Ascodesmidaceae</taxon>
        <taxon>Ascodesmis</taxon>
    </lineage>
</organism>
<keyword evidence="3" id="KW-1185">Reference proteome</keyword>
<evidence type="ECO:0000256" key="1">
    <source>
        <dbReference type="SAM" id="MobiDB-lite"/>
    </source>
</evidence>
<gene>
    <name evidence="2" type="ORF">EX30DRAFT_85022</name>
</gene>
<evidence type="ECO:0000313" key="3">
    <source>
        <dbReference type="Proteomes" id="UP000298138"/>
    </source>
</evidence>
<feature type="region of interest" description="Disordered" evidence="1">
    <location>
        <begin position="69"/>
        <end position="94"/>
    </location>
</feature>
<name>A0A4S2N2V8_9PEZI</name>
<reference evidence="2 3" key="1">
    <citation type="submission" date="2019-04" db="EMBL/GenBank/DDBJ databases">
        <title>Comparative genomics and transcriptomics to analyze fruiting body development in filamentous ascomycetes.</title>
        <authorList>
            <consortium name="DOE Joint Genome Institute"/>
            <person name="Lutkenhaus R."/>
            <person name="Traeger S."/>
            <person name="Breuer J."/>
            <person name="Kuo A."/>
            <person name="Lipzen A."/>
            <person name="Pangilinan J."/>
            <person name="Dilworth D."/>
            <person name="Sandor L."/>
            <person name="Poggeler S."/>
            <person name="Barry K."/>
            <person name="Grigoriev I.V."/>
            <person name="Nowrousian M."/>
        </authorList>
    </citation>
    <scope>NUCLEOTIDE SEQUENCE [LARGE SCALE GENOMIC DNA]</scope>
    <source>
        <strain evidence="2 3">CBS 389.68</strain>
    </source>
</reference>
<evidence type="ECO:0000313" key="2">
    <source>
        <dbReference type="EMBL" id="TGZ83552.1"/>
    </source>
</evidence>
<sequence length="137" mass="15514">MRHTAHILSFLILSPEDLTMKVSQTTTTTNFTFHNHSSTMTVATTSTLSAASQSLAHLLNGTKQRPTNIRRTRQKRRQKLAEVDAARSAEEERRRVEEAVRTLKKSGKIKSKELEVREQVSWPATLGRHGARHRTKG</sequence>
<feature type="compositionally biased region" description="Basic residues" evidence="1">
    <location>
        <begin position="69"/>
        <end position="78"/>
    </location>
</feature>